<proteinExistence type="predicted"/>
<dbReference type="AlphaFoldDB" id="A0A6A5R6J7"/>
<organism evidence="1 2">
    <name type="scientific">Ampelomyces quisqualis</name>
    <name type="common">Powdery mildew agent</name>
    <dbReference type="NCBI Taxonomy" id="50730"/>
    <lineage>
        <taxon>Eukaryota</taxon>
        <taxon>Fungi</taxon>
        <taxon>Dikarya</taxon>
        <taxon>Ascomycota</taxon>
        <taxon>Pezizomycotina</taxon>
        <taxon>Dothideomycetes</taxon>
        <taxon>Pleosporomycetidae</taxon>
        <taxon>Pleosporales</taxon>
        <taxon>Pleosporineae</taxon>
        <taxon>Phaeosphaeriaceae</taxon>
        <taxon>Ampelomyces</taxon>
    </lineage>
</organism>
<dbReference type="EMBL" id="ML979132">
    <property type="protein sequence ID" value="KAF1921517.1"/>
    <property type="molecule type" value="Genomic_DNA"/>
</dbReference>
<keyword evidence="2" id="KW-1185">Reference proteome</keyword>
<evidence type="ECO:0000313" key="2">
    <source>
        <dbReference type="Proteomes" id="UP000800096"/>
    </source>
</evidence>
<accession>A0A6A5R6J7</accession>
<gene>
    <name evidence="1" type="ORF">BDU57DRAFT_52189</name>
</gene>
<name>A0A6A5R6J7_AMPQU</name>
<dbReference type="Proteomes" id="UP000800096">
    <property type="component" value="Unassembled WGS sequence"/>
</dbReference>
<reference evidence="1" key="1">
    <citation type="journal article" date="2020" name="Stud. Mycol.">
        <title>101 Dothideomycetes genomes: a test case for predicting lifestyles and emergence of pathogens.</title>
        <authorList>
            <person name="Haridas S."/>
            <person name="Albert R."/>
            <person name="Binder M."/>
            <person name="Bloem J."/>
            <person name="Labutti K."/>
            <person name="Salamov A."/>
            <person name="Andreopoulos B."/>
            <person name="Baker S."/>
            <person name="Barry K."/>
            <person name="Bills G."/>
            <person name="Bluhm B."/>
            <person name="Cannon C."/>
            <person name="Castanera R."/>
            <person name="Culley D."/>
            <person name="Daum C."/>
            <person name="Ezra D."/>
            <person name="Gonzalez J."/>
            <person name="Henrissat B."/>
            <person name="Kuo A."/>
            <person name="Liang C."/>
            <person name="Lipzen A."/>
            <person name="Lutzoni F."/>
            <person name="Magnuson J."/>
            <person name="Mondo S."/>
            <person name="Nolan M."/>
            <person name="Ohm R."/>
            <person name="Pangilinan J."/>
            <person name="Park H.-J."/>
            <person name="Ramirez L."/>
            <person name="Alfaro M."/>
            <person name="Sun H."/>
            <person name="Tritt A."/>
            <person name="Yoshinaga Y."/>
            <person name="Zwiers L.-H."/>
            <person name="Turgeon B."/>
            <person name="Goodwin S."/>
            <person name="Spatafora J."/>
            <person name="Crous P."/>
            <person name="Grigoriev I."/>
        </authorList>
    </citation>
    <scope>NUCLEOTIDE SEQUENCE</scope>
    <source>
        <strain evidence="1">HMLAC05119</strain>
    </source>
</reference>
<sequence>MQADSVHVSVSLISTASLTCVIDCGMKDRGRTYVTIGCVEGGGCVCRNDICEWVVGELGAVKVFGAITGVDVVCGLRVVRAGV</sequence>
<protein>
    <submittedName>
        <fullName evidence="1">Uncharacterized protein</fullName>
    </submittedName>
</protein>
<evidence type="ECO:0000313" key="1">
    <source>
        <dbReference type="EMBL" id="KAF1921517.1"/>
    </source>
</evidence>